<sequence length="313" mass="34497">MAIEQSVPVLRTAVRSIDQELAAFDTELQQYRNRPKDGSPYLADEAEWNGSDNVVSAARREIHSEGLHHLALMVENVKDHLVALRAVLDVGDKAARTPLYAHMTIGRVAYEAAAKIAYLLDPKLDSRQRLLRAAIIAREDAINGAKAARTVPDRLLHIAKPGIDAAMKRVQDLSDRLSRAEVSELTGKDQKTVAYLGINGGVQQPVSVKNANLVADAFPEKAGLYQYGSGVTHSWRWMLGDAEVGDGLLGPDLLGIGALVQTCVKAAGIVSTAYATYFGYNSEESDSRRRLRVRALEVWMEEHVQQQGFRWER</sequence>
<reference evidence="1 2" key="1">
    <citation type="journal article" date="2019" name="Int. J. Syst. Evol. Microbiol.">
        <title>The Global Catalogue of Microorganisms (GCM) 10K type strain sequencing project: providing services to taxonomists for standard genome sequencing and annotation.</title>
        <authorList>
            <consortium name="The Broad Institute Genomics Platform"/>
            <consortium name="The Broad Institute Genome Sequencing Center for Infectious Disease"/>
            <person name="Wu L."/>
            <person name="Ma J."/>
        </authorList>
    </citation>
    <scope>NUCLEOTIDE SEQUENCE [LARGE SCALE GENOMIC DNA]</scope>
    <source>
        <strain evidence="1 2">JCM 3367</strain>
    </source>
</reference>
<organism evidence="1 2">
    <name type="scientific">Pilimelia columellifera subsp. columellifera</name>
    <dbReference type="NCBI Taxonomy" id="706583"/>
    <lineage>
        <taxon>Bacteria</taxon>
        <taxon>Bacillati</taxon>
        <taxon>Actinomycetota</taxon>
        <taxon>Actinomycetes</taxon>
        <taxon>Micromonosporales</taxon>
        <taxon>Micromonosporaceae</taxon>
        <taxon>Pilimelia</taxon>
    </lineage>
</organism>
<gene>
    <name evidence="1" type="ORF">GCM10010201_21390</name>
</gene>
<dbReference type="EMBL" id="BAAARY010000008">
    <property type="protein sequence ID" value="GAA2522918.1"/>
    <property type="molecule type" value="Genomic_DNA"/>
</dbReference>
<name>A0ABN3NI23_9ACTN</name>
<comment type="caution">
    <text evidence="1">The sequence shown here is derived from an EMBL/GenBank/DDBJ whole genome shotgun (WGS) entry which is preliminary data.</text>
</comment>
<dbReference type="Proteomes" id="UP001499978">
    <property type="component" value="Unassembled WGS sequence"/>
</dbReference>
<accession>A0ABN3NI23</accession>
<dbReference type="RefSeq" id="WP_344171813.1">
    <property type="nucleotide sequence ID" value="NZ_BAAARY010000008.1"/>
</dbReference>
<proteinExistence type="predicted"/>
<keyword evidence="2" id="KW-1185">Reference proteome</keyword>
<evidence type="ECO:0000313" key="2">
    <source>
        <dbReference type="Proteomes" id="UP001499978"/>
    </source>
</evidence>
<evidence type="ECO:0000313" key="1">
    <source>
        <dbReference type="EMBL" id="GAA2522918.1"/>
    </source>
</evidence>
<protein>
    <submittedName>
        <fullName evidence="1">Uncharacterized protein</fullName>
    </submittedName>
</protein>